<dbReference type="PANTHER" id="PTHR10272">
    <property type="entry name" value="PLATELET-ACTIVATING FACTOR ACETYLHYDROLASE"/>
    <property type="match status" value="1"/>
</dbReference>
<feature type="chain" id="PRO_5042190249" evidence="4">
    <location>
        <begin position="20"/>
        <end position="344"/>
    </location>
</feature>
<dbReference type="RefSeq" id="WP_313989743.1">
    <property type="nucleotide sequence ID" value="NZ_JASJOS010000033.1"/>
</dbReference>
<dbReference type="GO" id="GO:0016042">
    <property type="term" value="P:lipid catabolic process"/>
    <property type="evidence" value="ECO:0007669"/>
    <property type="project" value="UniProtKB-KW"/>
</dbReference>
<dbReference type="EMBL" id="JASJOS010000033">
    <property type="protein sequence ID" value="MDJ1486276.1"/>
    <property type="molecule type" value="Genomic_DNA"/>
</dbReference>
<evidence type="ECO:0000313" key="5">
    <source>
        <dbReference type="EMBL" id="MDJ1486276.1"/>
    </source>
</evidence>
<sequence length="344" mass="38071">MFKYSVFAWCMMLCVAACAQTKPAIRIGQRTFRFQDAGRSRPVVTEVWYPTYDTLTADDTQRSPFVGDYTVRNGKLPAEKLPLLMLSHGTGGGRLTLEWLAQALVKGGFIVAAVDHWGNTYDNKIPVEFVKTWERPLDISFALSALLEDGDFTKVIDPQRIGAIGFSLGGYTVMALGGGRINYPQLIQYYKTTGRKEVETPELPGLARFLNDTTLLTAMKHTPGLKDNRITAIFAIAPALGEGFTQKSQLSSITCPVYIVGMHNDQLAPVLGNARHYHKLIPHSFYYEFSGAAGHYVALAEASKELQTAAPDIFADPATVNRHQIHGKMSCLAVTFFKRFLNKP</sequence>
<protein>
    <submittedName>
        <fullName evidence="5">Dienelactone hydrolase</fullName>
    </submittedName>
</protein>
<name>A0AAE3QWG1_9BACT</name>
<dbReference type="PANTHER" id="PTHR10272:SF0">
    <property type="entry name" value="PLATELET-ACTIVATING FACTOR ACETYLHYDROLASE"/>
    <property type="match status" value="1"/>
</dbReference>
<keyword evidence="3" id="KW-0443">Lipid metabolism</keyword>
<evidence type="ECO:0000313" key="6">
    <source>
        <dbReference type="Proteomes" id="UP001241110"/>
    </source>
</evidence>
<evidence type="ECO:0000256" key="1">
    <source>
        <dbReference type="ARBA" id="ARBA00022801"/>
    </source>
</evidence>
<dbReference type="SUPFAM" id="SSF53474">
    <property type="entry name" value="alpha/beta-Hydrolases"/>
    <property type="match status" value="1"/>
</dbReference>
<dbReference type="GO" id="GO:0003847">
    <property type="term" value="F:1-alkyl-2-acetylglycerophosphocholine esterase activity"/>
    <property type="evidence" value="ECO:0007669"/>
    <property type="project" value="TreeGrafter"/>
</dbReference>
<accession>A0AAE3QWG1</accession>
<dbReference type="AlphaFoldDB" id="A0AAE3QWG1"/>
<dbReference type="Proteomes" id="UP001241110">
    <property type="component" value="Unassembled WGS sequence"/>
</dbReference>
<dbReference type="InterPro" id="IPR029058">
    <property type="entry name" value="AB_hydrolase_fold"/>
</dbReference>
<proteinExistence type="predicted"/>
<organism evidence="5 6">
    <name type="scientific">Xanthocytophaga flava</name>
    <dbReference type="NCBI Taxonomy" id="3048013"/>
    <lineage>
        <taxon>Bacteria</taxon>
        <taxon>Pseudomonadati</taxon>
        <taxon>Bacteroidota</taxon>
        <taxon>Cytophagia</taxon>
        <taxon>Cytophagales</taxon>
        <taxon>Rhodocytophagaceae</taxon>
        <taxon>Xanthocytophaga</taxon>
    </lineage>
</organism>
<dbReference type="InterPro" id="IPR016986">
    <property type="entry name" value="UCP031982_abhydr"/>
</dbReference>
<reference evidence="5" key="1">
    <citation type="submission" date="2023-05" db="EMBL/GenBank/DDBJ databases">
        <authorList>
            <person name="Zhang X."/>
        </authorList>
    </citation>
    <scope>NUCLEOTIDE SEQUENCE</scope>
    <source>
        <strain evidence="5">YF14B1</strain>
    </source>
</reference>
<dbReference type="Pfam" id="PF03403">
    <property type="entry name" value="PAF-AH_p_II"/>
    <property type="match status" value="1"/>
</dbReference>
<dbReference type="PIRSF" id="PIRSF031982">
    <property type="entry name" value="UCP031982_abhydr"/>
    <property type="match status" value="1"/>
</dbReference>
<evidence type="ECO:0000256" key="3">
    <source>
        <dbReference type="ARBA" id="ARBA00023098"/>
    </source>
</evidence>
<dbReference type="Gene3D" id="3.40.50.1820">
    <property type="entry name" value="alpha/beta hydrolase"/>
    <property type="match status" value="1"/>
</dbReference>
<keyword evidence="4" id="KW-0732">Signal</keyword>
<feature type="signal peptide" evidence="4">
    <location>
        <begin position="1"/>
        <end position="19"/>
    </location>
</feature>
<comment type="caution">
    <text evidence="5">The sequence shown here is derived from an EMBL/GenBank/DDBJ whole genome shotgun (WGS) entry which is preliminary data.</text>
</comment>
<gene>
    <name evidence="5" type="ORF">QNI16_37690</name>
</gene>
<evidence type="ECO:0000256" key="2">
    <source>
        <dbReference type="ARBA" id="ARBA00022963"/>
    </source>
</evidence>
<evidence type="ECO:0000256" key="4">
    <source>
        <dbReference type="SAM" id="SignalP"/>
    </source>
</evidence>
<keyword evidence="1 5" id="KW-0378">Hydrolase</keyword>
<keyword evidence="2" id="KW-0442">Lipid degradation</keyword>